<dbReference type="PANTHER" id="PTHR38701:SF1">
    <property type="entry name" value="UP-REGULATED DURING SEPTATION PROTEIN 1 DOMAIN-CONTAINING PROTEIN"/>
    <property type="match status" value="1"/>
</dbReference>
<evidence type="ECO:0000256" key="1">
    <source>
        <dbReference type="SAM" id="Coils"/>
    </source>
</evidence>
<feature type="coiled-coil region" evidence="1">
    <location>
        <begin position="421"/>
        <end position="471"/>
    </location>
</feature>
<feature type="compositionally biased region" description="Low complexity" evidence="2">
    <location>
        <begin position="89"/>
        <end position="108"/>
    </location>
</feature>
<feature type="region of interest" description="Disordered" evidence="2">
    <location>
        <begin position="642"/>
        <end position="696"/>
    </location>
</feature>
<dbReference type="AlphaFoldDB" id="A0A1Y1YXP5"/>
<feature type="compositionally biased region" description="Pro residues" evidence="2">
    <location>
        <begin position="260"/>
        <end position="272"/>
    </location>
</feature>
<feature type="compositionally biased region" description="Low complexity" evidence="2">
    <location>
        <begin position="32"/>
        <end position="54"/>
    </location>
</feature>
<feature type="compositionally biased region" description="Basic and acidic residues" evidence="2">
    <location>
        <begin position="645"/>
        <end position="654"/>
    </location>
</feature>
<evidence type="ECO:0000313" key="4">
    <source>
        <dbReference type="Proteomes" id="UP000193144"/>
    </source>
</evidence>
<feature type="compositionally biased region" description="Polar residues" evidence="2">
    <location>
        <begin position="1"/>
        <end position="10"/>
    </location>
</feature>
<feature type="compositionally biased region" description="Polar residues" evidence="2">
    <location>
        <begin position="286"/>
        <end position="300"/>
    </location>
</feature>
<feature type="compositionally biased region" description="Polar residues" evidence="2">
    <location>
        <begin position="481"/>
        <end position="491"/>
    </location>
</feature>
<reference evidence="3 4" key="1">
    <citation type="submission" date="2016-07" db="EMBL/GenBank/DDBJ databases">
        <title>Pervasive Adenine N6-methylation of Active Genes in Fungi.</title>
        <authorList>
            <consortium name="DOE Joint Genome Institute"/>
            <person name="Mondo S.J."/>
            <person name="Dannebaum R.O."/>
            <person name="Kuo R.C."/>
            <person name="Labutti K."/>
            <person name="Haridas S."/>
            <person name="Kuo A."/>
            <person name="Salamov A."/>
            <person name="Ahrendt S.R."/>
            <person name="Lipzen A."/>
            <person name="Sullivan W."/>
            <person name="Andreopoulos W.B."/>
            <person name="Clum A."/>
            <person name="Lindquist E."/>
            <person name="Daum C."/>
            <person name="Ramamoorthy G.K."/>
            <person name="Gryganskyi A."/>
            <person name="Culley D."/>
            <person name="Magnuson J.K."/>
            <person name="James T.Y."/>
            <person name="O'Malley M.A."/>
            <person name="Stajich J.E."/>
            <person name="Spatafora J.W."/>
            <person name="Visel A."/>
            <person name="Grigoriev I.V."/>
        </authorList>
    </citation>
    <scope>NUCLEOTIDE SEQUENCE [LARGE SCALE GENOMIC DNA]</scope>
    <source>
        <strain evidence="3 4">CBS 115471</strain>
    </source>
</reference>
<gene>
    <name evidence="3" type="ORF">BCR34DRAFT_627556</name>
</gene>
<proteinExistence type="predicted"/>
<feature type="compositionally biased region" description="Basic and acidic residues" evidence="2">
    <location>
        <begin position="227"/>
        <end position="237"/>
    </location>
</feature>
<feature type="compositionally biased region" description="Low complexity" evidence="2">
    <location>
        <begin position="214"/>
        <end position="224"/>
    </location>
</feature>
<feature type="compositionally biased region" description="Low complexity" evidence="2">
    <location>
        <begin position="343"/>
        <end position="359"/>
    </location>
</feature>
<sequence>MPVDRSTNNGRPLMPTLATTRTAKNPITPRLAPSIATASASASANPIANSSPAARAGNAALKDDLSTPVKSFLSSNITPRSSSRKSRVGPGSSQSTPNGTPSGTPTNTHAGHGYAGLGLTGLSGAQSSNRTRNTAGGNGGYYTSPSPRHPLASPLGSEAGGARDSSSLFFHANDVQNHEPTPAPPPKKKGPVFFYANGQHDEAQRSPSVPSPPLSSLGRSNSGSKFFHVDSISEAKGHSPILTPPVTVSPEPYINQEPSQKPPPPSLRPPSPAKDNTLFSYRKGASQATRPPLQSRQSGLSALPGHGHAHPPTSQSHVFDFDHDRSARRRSSVGTHASRLGHSKSASLSSIDSPPSLKKTTSNEVPTIIPSPLHNENRIVSFGSLAESVTSAPSPALEHFSLPGSPTPQSPTIQAMSQNSLEHMNELAANARRERKVLDLEISNSSLLAINRSLEKEVRKQKAELRRFRRMSRAGRFSVDTISTNPENFSVTGVGDTGDLSDMSEGDEEQREAAEKVEEDEYSSESSTDEGALSPSALAERDAAHLLKDEKRLQLDLTKHRELLVDSQKMNQSLKRCLNWTEELIKEGQKALAYQVRPADVKIGGRVLDDHLESDVAAESHTLLSPWTPPSRAVDPMEVAGSLADSDRTDRDSGIDVDALKPTVSGLPGDFQPLGSPMSETPSRPPRLAEHFGPTF</sequence>
<dbReference type="Proteomes" id="UP000193144">
    <property type="component" value="Unassembled WGS sequence"/>
</dbReference>
<protein>
    <submittedName>
        <fullName evidence="3">Uncharacterized protein</fullName>
    </submittedName>
</protein>
<dbReference type="EMBL" id="MCFA01000157">
    <property type="protein sequence ID" value="ORY02477.1"/>
    <property type="molecule type" value="Genomic_DNA"/>
</dbReference>
<feature type="region of interest" description="Disordered" evidence="2">
    <location>
        <begin position="1"/>
        <end position="373"/>
    </location>
</feature>
<dbReference type="OrthoDB" id="2555519at2759"/>
<comment type="caution">
    <text evidence="3">The sequence shown here is derived from an EMBL/GenBank/DDBJ whole genome shotgun (WGS) entry which is preliminary data.</text>
</comment>
<evidence type="ECO:0000313" key="3">
    <source>
        <dbReference type="EMBL" id="ORY02477.1"/>
    </source>
</evidence>
<keyword evidence="4" id="KW-1185">Reference proteome</keyword>
<dbReference type="PANTHER" id="PTHR38701">
    <property type="entry name" value="CHROMOSOME 8, WHOLE GENOME SHOTGUN SEQUENCE"/>
    <property type="match status" value="1"/>
</dbReference>
<feature type="compositionally biased region" description="Polar residues" evidence="2">
    <location>
        <begin position="164"/>
        <end position="179"/>
    </location>
</feature>
<accession>A0A1Y1YXP5</accession>
<evidence type="ECO:0000256" key="2">
    <source>
        <dbReference type="SAM" id="MobiDB-lite"/>
    </source>
</evidence>
<dbReference type="STRING" id="1231657.A0A1Y1YXP5"/>
<name>A0A1Y1YXP5_9PLEO</name>
<keyword evidence="1" id="KW-0175">Coiled coil</keyword>
<organism evidence="3 4">
    <name type="scientific">Clohesyomyces aquaticus</name>
    <dbReference type="NCBI Taxonomy" id="1231657"/>
    <lineage>
        <taxon>Eukaryota</taxon>
        <taxon>Fungi</taxon>
        <taxon>Dikarya</taxon>
        <taxon>Ascomycota</taxon>
        <taxon>Pezizomycotina</taxon>
        <taxon>Dothideomycetes</taxon>
        <taxon>Pleosporomycetidae</taxon>
        <taxon>Pleosporales</taxon>
        <taxon>Lindgomycetaceae</taxon>
        <taxon>Clohesyomyces</taxon>
    </lineage>
</organism>
<feature type="compositionally biased region" description="Polar residues" evidence="2">
    <location>
        <begin position="68"/>
        <end position="81"/>
    </location>
</feature>
<feature type="region of interest" description="Disordered" evidence="2">
    <location>
        <begin position="481"/>
        <end position="535"/>
    </location>
</feature>